<dbReference type="Proteomes" id="UP001500469">
    <property type="component" value="Unassembled WGS sequence"/>
</dbReference>
<gene>
    <name evidence="2" type="ORF">GCM10009119_33300</name>
</gene>
<evidence type="ECO:0000313" key="3">
    <source>
        <dbReference type="Proteomes" id="UP001500469"/>
    </source>
</evidence>
<feature type="transmembrane region" description="Helical" evidence="1">
    <location>
        <begin position="26"/>
        <end position="45"/>
    </location>
</feature>
<reference evidence="3" key="1">
    <citation type="journal article" date="2019" name="Int. J. Syst. Evol. Microbiol.">
        <title>The Global Catalogue of Microorganisms (GCM) 10K type strain sequencing project: providing services to taxonomists for standard genome sequencing and annotation.</title>
        <authorList>
            <consortium name="The Broad Institute Genomics Platform"/>
            <consortium name="The Broad Institute Genome Sequencing Center for Infectious Disease"/>
            <person name="Wu L."/>
            <person name="Ma J."/>
        </authorList>
    </citation>
    <scope>NUCLEOTIDE SEQUENCE [LARGE SCALE GENOMIC DNA]</scope>
    <source>
        <strain evidence="3">JCM 16112</strain>
    </source>
</reference>
<evidence type="ECO:0000313" key="2">
    <source>
        <dbReference type="EMBL" id="GAA0880360.1"/>
    </source>
</evidence>
<dbReference type="EMBL" id="BAAAFI010000043">
    <property type="protein sequence ID" value="GAA0880360.1"/>
    <property type="molecule type" value="Genomic_DNA"/>
</dbReference>
<sequence length="72" mass="8066">MNTTTSSLESKYHTNRPVENSTKNELITTIGGVVPIAGFVVKLWVKILKISIKAAIWMLRKIPSPQKEIEKS</sequence>
<proteinExistence type="predicted"/>
<comment type="caution">
    <text evidence="2">The sequence shown here is derived from an EMBL/GenBank/DDBJ whole genome shotgun (WGS) entry which is preliminary data.</text>
</comment>
<organism evidence="2 3">
    <name type="scientific">Algoriphagus jejuensis</name>
    <dbReference type="NCBI Taxonomy" id="419934"/>
    <lineage>
        <taxon>Bacteria</taxon>
        <taxon>Pseudomonadati</taxon>
        <taxon>Bacteroidota</taxon>
        <taxon>Cytophagia</taxon>
        <taxon>Cytophagales</taxon>
        <taxon>Cyclobacteriaceae</taxon>
        <taxon>Algoriphagus</taxon>
    </lineage>
</organism>
<name>A0ABP3YG11_9BACT</name>
<dbReference type="RefSeq" id="WP_343853682.1">
    <property type="nucleotide sequence ID" value="NZ_BAAAFI010000043.1"/>
</dbReference>
<keyword evidence="3" id="KW-1185">Reference proteome</keyword>
<accession>A0ABP3YG11</accession>
<protein>
    <submittedName>
        <fullName evidence="2">Uncharacterized protein</fullName>
    </submittedName>
</protein>
<evidence type="ECO:0000256" key="1">
    <source>
        <dbReference type="SAM" id="Phobius"/>
    </source>
</evidence>
<keyword evidence="1" id="KW-1133">Transmembrane helix</keyword>
<keyword evidence="1" id="KW-0812">Transmembrane</keyword>
<keyword evidence="1" id="KW-0472">Membrane</keyword>